<evidence type="ECO:0000313" key="3">
    <source>
        <dbReference type="Proteomes" id="UP000648801"/>
    </source>
</evidence>
<accession>A0A916W467</accession>
<feature type="signal peptide" evidence="1">
    <location>
        <begin position="1"/>
        <end position="22"/>
    </location>
</feature>
<dbReference type="Proteomes" id="UP000648801">
    <property type="component" value="Unassembled WGS sequence"/>
</dbReference>
<sequence>MMTTFSRSFSRALILIAVFSLAALPRFSSAQTAQQNALNLNVGFNGADFSGTDNQLPYIDQFYSTTEAFYSGLGRSMPGVTRCHAYVSWDVAEEPSGSGNDSIQGSLVWLQDWLAAYQGHCQQALITFKWVVGVSCHYYTGCAQGTDVEAIPHPVEVGNALAAFLSASWPGWTGTFAFTPWNEPNNAATSGDGFDNGDEIGARTDADYYLSMRYYCIPSNNCDIAAGDFASNGNGWEDFVQQCADDTTTLCPNGSYIDTLKYYLNHDATAYGLPSGFRPEYFSYHAWSDANDYLHYLQNPGSTPNCYTVTSSNCVTRLVYDAFSTAIHSGNSSWTNVHFWDTEVGVGQNGSTYATNPTNDQQAQTAAFLLDLTGTVSSRFWRLYYTRIWEPDGQWWSMFCGDGSTPKPSFTTWADREISYTPTGSTCP</sequence>
<proteinExistence type="predicted"/>
<comment type="caution">
    <text evidence="2">The sequence shown here is derived from an EMBL/GenBank/DDBJ whole genome shotgun (WGS) entry which is preliminary data.</text>
</comment>
<name>A0A916W467_9BACT</name>
<keyword evidence="3" id="KW-1185">Reference proteome</keyword>
<organism evidence="2 3">
    <name type="scientific">Edaphobacter acidisoli</name>
    <dbReference type="NCBI Taxonomy" id="2040573"/>
    <lineage>
        <taxon>Bacteria</taxon>
        <taxon>Pseudomonadati</taxon>
        <taxon>Acidobacteriota</taxon>
        <taxon>Terriglobia</taxon>
        <taxon>Terriglobales</taxon>
        <taxon>Acidobacteriaceae</taxon>
        <taxon>Edaphobacter</taxon>
    </lineage>
</organism>
<evidence type="ECO:0000256" key="1">
    <source>
        <dbReference type="SAM" id="SignalP"/>
    </source>
</evidence>
<keyword evidence="1" id="KW-0732">Signal</keyword>
<dbReference type="EMBL" id="BMJB01000001">
    <property type="protein sequence ID" value="GGA66016.1"/>
    <property type="molecule type" value="Genomic_DNA"/>
</dbReference>
<dbReference type="RefSeq" id="WP_188758899.1">
    <property type="nucleotide sequence ID" value="NZ_BMJB01000001.1"/>
</dbReference>
<feature type="chain" id="PRO_5036734630" evidence="1">
    <location>
        <begin position="23"/>
        <end position="428"/>
    </location>
</feature>
<gene>
    <name evidence="2" type="ORF">GCM10011507_17030</name>
</gene>
<reference evidence="2" key="2">
    <citation type="submission" date="2020-09" db="EMBL/GenBank/DDBJ databases">
        <authorList>
            <person name="Sun Q."/>
            <person name="Zhou Y."/>
        </authorList>
    </citation>
    <scope>NUCLEOTIDE SEQUENCE</scope>
    <source>
        <strain evidence="2">CGMCC 1.15447</strain>
    </source>
</reference>
<protein>
    <submittedName>
        <fullName evidence="2">Uncharacterized protein</fullName>
    </submittedName>
</protein>
<reference evidence="2" key="1">
    <citation type="journal article" date="2014" name="Int. J. Syst. Evol. Microbiol.">
        <title>Complete genome sequence of Corynebacterium casei LMG S-19264T (=DSM 44701T), isolated from a smear-ripened cheese.</title>
        <authorList>
            <consortium name="US DOE Joint Genome Institute (JGI-PGF)"/>
            <person name="Walter F."/>
            <person name="Albersmeier A."/>
            <person name="Kalinowski J."/>
            <person name="Ruckert C."/>
        </authorList>
    </citation>
    <scope>NUCLEOTIDE SEQUENCE</scope>
    <source>
        <strain evidence="2">CGMCC 1.15447</strain>
    </source>
</reference>
<dbReference type="AlphaFoldDB" id="A0A916W467"/>
<evidence type="ECO:0000313" key="2">
    <source>
        <dbReference type="EMBL" id="GGA66016.1"/>
    </source>
</evidence>